<dbReference type="EMBL" id="GEEE01008088">
    <property type="protein sequence ID" value="JAP55137.1"/>
    <property type="molecule type" value="Transcribed_RNA"/>
</dbReference>
<gene>
    <name evidence="1" type="ORF">TR125098</name>
</gene>
<feature type="non-terminal residue" evidence="1">
    <location>
        <position position="1"/>
    </location>
</feature>
<sequence length="170" mass="18253">SLPHSLYAAALDQGQQQSAPKMDDGHVPKPSQLSFSIGSKYPCNAVSASVSLLLQDQIILFQLLLSYSRGQTPSFCSSSTPLRIQLNIGGFGGLMPDTHLSLWRWARGPFLGIAKILQTKSIFATISSLPCTFGSSLPRTGTQLKQTLTCSVLMDLSADLVTLFAGDHIL</sequence>
<organism evidence="1">
    <name type="scientific">Schistocephalus solidus</name>
    <name type="common">Tapeworm</name>
    <dbReference type="NCBI Taxonomy" id="70667"/>
    <lineage>
        <taxon>Eukaryota</taxon>
        <taxon>Metazoa</taxon>
        <taxon>Spiralia</taxon>
        <taxon>Lophotrochozoa</taxon>
        <taxon>Platyhelminthes</taxon>
        <taxon>Cestoda</taxon>
        <taxon>Eucestoda</taxon>
        <taxon>Diphyllobothriidea</taxon>
        <taxon>Diphyllobothriidae</taxon>
        <taxon>Schistocephalus</taxon>
    </lineage>
</organism>
<reference evidence="1" key="1">
    <citation type="submission" date="2016-01" db="EMBL/GenBank/DDBJ databases">
        <title>Reference transcriptome for the parasite Schistocephalus solidus: insights into the molecular evolution of parasitism.</title>
        <authorList>
            <person name="Hebert F.O."/>
            <person name="Grambauer S."/>
            <person name="Barber I."/>
            <person name="Landry C.R."/>
            <person name="Aubin-Horth N."/>
        </authorList>
    </citation>
    <scope>NUCLEOTIDE SEQUENCE</scope>
</reference>
<proteinExistence type="predicted"/>
<accession>A0A0X3PYK8</accession>
<name>A0A0X3PYK8_SCHSO</name>
<dbReference type="EMBL" id="GEEE01019784">
    <property type="protein sequence ID" value="JAP43441.1"/>
    <property type="molecule type" value="Transcribed_RNA"/>
</dbReference>
<protein>
    <submittedName>
        <fullName evidence="1">Uncharacterized protein</fullName>
    </submittedName>
</protein>
<dbReference type="AlphaFoldDB" id="A0A0X3PYK8"/>
<evidence type="ECO:0000313" key="1">
    <source>
        <dbReference type="EMBL" id="JAP55137.1"/>
    </source>
</evidence>